<keyword evidence="2 7" id="KW-0808">Transferase</keyword>
<dbReference type="Proteomes" id="UP000494256">
    <property type="component" value="Unassembled WGS sequence"/>
</dbReference>
<evidence type="ECO:0000256" key="6">
    <source>
        <dbReference type="ARBA" id="ARBA00042810"/>
    </source>
</evidence>
<evidence type="ECO:0000256" key="7">
    <source>
        <dbReference type="PROSITE-ProRule" id="PRU01016"/>
    </source>
</evidence>
<dbReference type="AlphaFoldDB" id="A0A8S0YM54"/>
<comment type="similarity">
    <text evidence="7 8">Belongs to the class I-like SAM-binding methyltransferase superfamily. C5-methyltransferase family.</text>
</comment>
<dbReference type="Gene3D" id="3.40.50.150">
    <property type="entry name" value="Vaccinia Virus protein VP39"/>
    <property type="match status" value="1"/>
</dbReference>
<evidence type="ECO:0000313" key="10">
    <source>
        <dbReference type="Proteomes" id="UP000494256"/>
    </source>
</evidence>
<dbReference type="SUPFAM" id="SSF53335">
    <property type="entry name" value="S-adenosyl-L-methionine-dependent methyltransferases"/>
    <property type="match status" value="1"/>
</dbReference>
<proteinExistence type="inferred from homology"/>
<dbReference type="Gene3D" id="3.90.120.10">
    <property type="entry name" value="DNA Methylase, subunit A, domain 2"/>
    <property type="match status" value="1"/>
</dbReference>
<keyword evidence="3 7" id="KW-0949">S-adenosyl-L-methionine</keyword>
<dbReference type="GO" id="GO:0008168">
    <property type="term" value="F:methyltransferase activity"/>
    <property type="evidence" value="ECO:0007669"/>
    <property type="project" value="UniProtKB-KW"/>
</dbReference>
<gene>
    <name evidence="9" type="ORF">APLA_LOCUS332</name>
</gene>
<dbReference type="NCBIfam" id="TIGR00675">
    <property type="entry name" value="dcm"/>
    <property type="match status" value="1"/>
</dbReference>
<evidence type="ECO:0000256" key="8">
    <source>
        <dbReference type="RuleBase" id="RU000416"/>
    </source>
</evidence>
<sequence length="332" mass="38333">MSHRILELYSGIGGMHCAWNESGLNGEIALAVDINTVANAVYLHNFPKTNLQCRNIQSVTVNQIKKLNVDTILMSPPCQPFTRNGKYLDENDPRTNSFLYLIEILHELTNIEYILMENVKGFEVSTVRNLYIDKLKECNFDYQEFLICPSTLGIPNSRLRYYCTARRNSLTWPFKRKDEIITNLPTDYGTAYSLESILEDNVSEEFLVPDKKLKCGKVLDICYRDSKRSNCFTKAYTHYVEGMGSVYTDKSPDTVKVCYDKANSYEIGSDLFIEAFKELKLRYFTPREVLMLMAFPKDYSFPTNITRKQCYRLLGNSVNVKVISELLKTLFL</sequence>
<evidence type="ECO:0000256" key="1">
    <source>
        <dbReference type="ARBA" id="ARBA00022603"/>
    </source>
</evidence>
<dbReference type="InterPro" id="IPR031303">
    <property type="entry name" value="C5_meth_CS"/>
</dbReference>
<evidence type="ECO:0000256" key="4">
    <source>
        <dbReference type="ARBA" id="ARBA00039081"/>
    </source>
</evidence>
<dbReference type="InterPro" id="IPR001525">
    <property type="entry name" value="C5_MeTfrase"/>
</dbReference>
<dbReference type="PROSITE" id="PS51679">
    <property type="entry name" value="SAM_MT_C5"/>
    <property type="match status" value="1"/>
</dbReference>
<dbReference type="PANTHER" id="PTHR46098:SF1">
    <property type="entry name" value="TRNA (CYTOSINE(38)-C(5))-METHYLTRANSFERASE"/>
    <property type="match status" value="1"/>
</dbReference>
<evidence type="ECO:0000256" key="5">
    <source>
        <dbReference type="ARBA" id="ARBA00039681"/>
    </source>
</evidence>
<keyword evidence="1 7" id="KW-0489">Methyltransferase</keyword>
<evidence type="ECO:0000256" key="3">
    <source>
        <dbReference type="ARBA" id="ARBA00022691"/>
    </source>
</evidence>
<dbReference type="GO" id="GO:0005634">
    <property type="term" value="C:nucleus"/>
    <property type="evidence" value="ECO:0007669"/>
    <property type="project" value="TreeGrafter"/>
</dbReference>
<dbReference type="EMBL" id="CADEBD010000037">
    <property type="protein sequence ID" value="CAB3220482.1"/>
    <property type="molecule type" value="Genomic_DNA"/>
</dbReference>
<evidence type="ECO:0000256" key="2">
    <source>
        <dbReference type="ARBA" id="ARBA00022679"/>
    </source>
</evidence>
<dbReference type="PANTHER" id="PTHR46098">
    <property type="entry name" value="TRNA (CYTOSINE(38)-C(5))-METHYLTRANSFERASE"/>
    <property type="match status" value="1"/>
</dbReference>
<dbReference type="EC" id="2.1.1.204" evidence="4"/>
<dbReference type="GO" id="GO:0032259">
    <property type="term" value="P:methylation"/>
    <property type="evidence" value="ECO:0007669"/>
    <property type="project" value="UniProtKB-KW"/>
</dbReference>
<dbReference type="InterPro" id="IPR029063">
    <property type="entry name" value="SAM-dependent_MTases_sf"/>
</dbReference>
<accession>A0A8S0YM54</accession>
<dbReference type="Pfam" id="PF00145">
    <property type="entry name" value="DNA_methylase"/>
    <property type="match status" value="1"/>
</dbReference>
<dbReference type="InterPro" id="IPR050750">
    <property type="entry name" value="C5-MTase"/>
</dbReference>
<dbReference type="PROSITE" id="PS00095">
    <property type="entry name" value="C5_MTASE_2"/>
    <property type="match status" value="1"/>
</dbReference>
<comment type="caution">
    <text evidence="9">The sequence shown here is derived from an EMBL/GenBank/DDBJ whole genome shotgun (WGS) entry which is preliminary data.</text>
</comment>
<name>A0A8S0YM54_ARCPL</name>
<feature type="active site" evidence="7">
    <location>
        <position position="78"/>
    </location>
</feature>
<protein>
    <recommendedName>
        <fullName evidence="5">tRNA (cytosine(38)-C(5))-methyltransferase</fullName>
        <ecNumber evidence="4">2.1.1.204</ecNumber>
    </recommendedName>
    <alternativeName>
        <fullName evidence="6">DNA (cytosine-5)-methyltransferase-like protein 2</fullName>
    </alternativeName>
</protein>
<dbReference type="PRINTS" id="PR00105">
    <property type="entry name" value="C5METTRFRASE"/>
</dbReference>
<evidence type="ECO:0000313" key="9">
    <source>
        <dbReference type="EMBL" id="CAB3220482.1"/>
    </source>
</evidence>
<dbReference type="OrthoDB" id="7334959at2759"/>
<organism evidence="9 10">
    <name type="scientific">Arctia plantaginis</name>
    <name type="common">Wood tiger moth</name>
    <name type="synonym">Phalaena plantaginis</name>
    <dbReference type="NCBI Taxonomy" id="874455"/>
    <lineage>
        <taxon>Eukaryota</taxon>
        <taxon>Metazoa</taxon>
        <taxon>Ecdysozoa</taxon>
        <taxon>Arthropoda</taxon>
        <taxon>Hexapoda</taxon>
        <taxon>Insecta</taxon>
        <taxon>Pterygota</taxon>
        <taxon>Neoptera</taxon>
        <taxon>Endopterygota</taxon>
        <taxon>Lepidoptera</taxon>
        <taxon>Glossata</taxon>
        <taxon>Ditrysia</taxon>
        <taxon>Noctuoidea</taxon>
        <taxon>Erebidae</taxon>
        <taxon>Arctiinae</taxon>
        <taxon>Arctia</taxon>
    </lineage>
</organism>
<reference evidence="9 10" key="1">
    <citation type="submission" date="2020-04" db="EMBL/GenBank/DDBJ databases">
        <authorList>
            <person name="Wallbank WR R."/>
            <person name="Pardo Diaz C."/>
            <person name="Kozak K."/>
            <person name="Martin S."/>
            <person name="Jiggins C."/>
            <person name="Moest M."/>
            <person name="Warren A I."/>
            <person name="Byers J.R.P. K."/>
            <person name="Montejo-Kovacevich G."/>
            <person name="Yen C E."/>
        </authorList>
    </citation>
    <scope>NUCLEOTIDE SEQUENCE [LARGE SCALE GENOMIC DNA]</scope>
</reference>